<reference evidence="1" key="2">
    <citation type="submission" date="2021-04" db="EMBL/GenBank/DDBJ databases">
        <authorList>
            <person name="Gilroy R."/>
        </authorList>
    </citation>
    <scope>NUCLEOTIDE SEQUENCE</scope>
    <source>
        <strain evidence="1">Gambia16-554</strain>
    </source>
</reference>
<comment type="caution">
    <text evidence="1">The sequence shown here is derived from an EMBL/GenBank/DDBJ whole genome shotgun (WGS) entry which is preliminary data.</text>
</comment>
<gene>
    <name evidence="1" type="ORF">IAC04_06765</name>
</gene>
<protein>
    <recommendedName>
        <fullName evidence="3">VWA domain-containing protein</fullName>
    </recommendedName>
</protein>
<name>A0A9D2GRM5_9BACT</name>
<dbReference type="InterPro" id="IPR036465">
    <property type="entry name" value="vWFA_dom_sf"/>
</dbReference>
<evidence type="ECO:0000313" key="2">
    <source>
        <dbReference type="Proteomes" id="UP000824115"/>
    </source>
</evidence>
<proteinExistence type="predicted"/>
<dbReference type="AlphaFoldDB" id="A0A9D2GRM5"/>
<dbReference type="SUPFAM" id="SSF53300">
    <property type="entry name" value="vWA-like"/>
    <property type="match status" value="1"/>
</dbReference>
<dbReference type="PANTHER" id="PTHR36846">
    <property type="entry name" value="PROTEIN VIAA"/>
    <property type="match status" value="1"/>
</dbReference>
<evidence type="ECO:0000313" key="1">
    <source>
        <dbReference type="EMBL" id="HIZ86175.1"/>
    </source>
</evidence>
<evidence type="ECO:0008006" key="3">
    <source>
        <dbReference type="Google" id="ProtNLM"/>
    </source>
</evidence>
<organism evidence="1 2">
    <name type="scientific">Candidatus Coprenecus stercoravium</name>
    <dbReference type="NCBI Taxonomy" id="2840735"/>
    <lineage>
        <taxon>Bacteria</taxon>
        <taxon>Pseudomonadati</taxon>
        <taxon>Bacteroidota</taxon>
        <taxon>Bacteroidia</taxon>
        <taxon>Bacteroidales</taxon>
        <taxon>Rikenellaceae</taxon>
        <taxon>Rikenellaceae incertae sedis</taxon>
        <taxon>Candidatus Coprenecus</taxon>
    </lineage>
</organism>
<reference evidence="1" key="1">
    <citation type="journal article" date="2021" name="PeerJ">
        <title>Extensive microbial diversity within the chicken gut microbiome revealed by metagenomics and culture.</title>
        <authorList>
            <person name="Gilroy R."/>
            <person name="Ravi A."/>
            <person name="Getino M."/>
            <person name="Pursley I."/>
            <person name="Horton D.L."/>
            <person name="Alikhan N.F."/>
            <person name="Baker D."/>
            <person name="Gharbi K."/>
            <person name="Hall N."/>
            <person name="Watson M."/>
            <person name="Adriaenssens E.M."/>
            <person name="Foster-Nyarko E."/>
            <person name="Jarju S."/>
            <person name="Secka A."/>
            <person name="Antonio M."/>
            <person name="Oren A."/>
            <person name="Chaudhuri R.R."/>
            <person name="La Ragione R."/>
            <person name="Hildebrand F."/>
            <person name="Pallen M.J."/>
        </authorList>
    </citation>
    <scope>NUCLEOTIDE SEQUENCE</scope>
    <source>
        <strain evidence="1">Gambia16-554</strain>
    </source>
</reference>
<dbReference type="EMBL" id="DXAW01000115">
    <property type="protein sequence ID" value="HIZ86175.1"/>
    <property type="molecule type" value="Genomic_DNA"/>
</dbReference>
<dbReference type="Gene3D" id="3.40.50.410">
    <property type="entry name" value="von Willebrand factor, type A domain"/>
    <property type="match status" value="1"/>
</dbReference>
<accession>A0A9D2GRM5</accession>
<dbReference type="Proteomes" id="UP000824115">
    <property type="component" value="Unassembled WGS sequence"/>
</dbReference>
<dbReference type="PANTHER" id="PTHR36846:SF1">
    <property type="entry name" value="PROTEIN VIAA"/>
    <property type="match status" value="1"/>
</dbReference>
<sequence length="444" mass="51676">MEYNPDIHKQLDSYSDLFDIYLERGKTPEEYSYDPLSQYLQSQVEGYRSQTERDEDLRELVRERLLALFGEILPGVLEIQTAYKRELTMIEEFFNDSSEGRLNRWPELKRWLSYNFPKDVFNAEGYFKALQDNEKSKEQIFDAMRHNWTEAALRMKDIRQKNHILRHLRKGLIGIGRQDYETRKKLRSILYKYPALDDILRQIGRERENDSEETDITSTVNIPILLRHSSSRQEIDGVTTGNNLAGLLPMEYALMDEPVFYIKYVDRQLQQFHSKPPAESRQKTDRISTRKPRLEMGPVILAIDTSGSMSGKPLEISKALLTRIMYLARKQKRKCFLITFSVRAKYLEITSPGQYSKVEEFFSGRFTGGTDGEEMFAAALKALQKGCFAMADVLIISDFQFPLPKPETTKSILTEQAKGTRFYGLCIGRYIGGYSKVLDKFWKI</sequence>